<keyword evidence="4" id="KW-1185">Reference proteome</keyword>
<feature type="transmembrane region" description="Helical" evidence="2">
    <location>
        <begin position="51"/>
        <end position="68"/>
    </location>
</feature>
<evidence type="ECO:0000256" key="1">
    <source>
        <dbReference type="SAM" id="MobiDB-lite"/>
    </source>
</evidence>
<feature type="region of interest" description="Disordered" evidence="1">
    <location>
        <begin position="115"/>
        <end position="191"/>
    </location>
</feature>
<organism evidence="3 4">
    <name type="scientific">Arthrobacter terricola</name>
    <dbReference type="NCBI Taxonomy" id="2547396"/>
    <lineage>
        <taxon>Bacteria</taxon>
        <taxon>Bacillati</taxon>
        <taxon>Actinomycetota</taxon>
        <taxon>Actinomycetes</taxon>
        <taxon>Micrococcales</taxon>
        <taxon>Micrococcaceae</taxon>
        <taxon>Arthrobacter</taxon>
    </lineage>
</organism>
<name>A0A4R5KCY1_9MICC</name>
<dbReference type="InterPro" id="IPR021449">
    <property type="entry name" value="DUF3099"/>
</dbReference>
<dbReference type="EMBL" id="SMRU01000026">
    <property type="protein sequence ID" value="TDF91940.1"/>
    <property type="molecule type" value="Genomic_DNA"/>
</dbReference>
<evidence type="ECO:0000313" key="3">
    <source>
        <dbReference type="EMBL" id="TDF91940.1"/>
    </source>
</evidence>
<dbReference type="Proteomes" id="UP000295511">
    <property type="component" value="Unassembled WGS sequence"/>
</dbReference>
<gene>
    <name evidence="3" type="ORF">E1809_19590</name>
</gene>
<keyword evidence="2" id="KW-0812">Transmembrane</keyword>
<keyword evidence="2" id="KW-1133">Transmembrane helix</keyword>
<accession>A0A4R5KCY1</accession>
<dbReference type="Pfam" id="PF11298">
    <property type="entry name" value="DUF3099"/>
    <property type="match status" value="1"/>
</dbReference>
<keyword evidence="2" id="KW-0472">Membrane</keyword>
<protein>
    <submittedName>
        <fullName evidence="3">DUF3099 domain-containing protein</fullName>
    </submittedName>
</protein>
<evidence type="ECO:0000256" key="2">
    <source>
        <dbReference type="SAM" id="Phobius"/>
    </source>
</evidence>
<sequence>MERDESVVTRDNSPLDVPGDPDAVSGDPVVHSITDAAAAHSDDMRERMIKYAVAMGIRMVCIILIFVVDGWFKIIAIAGAVFLPWIAVVIANGSDKAEVHSDALLDYLPSGELEAPAAEESESAGTAVFEGELVDDEAGAASESPKQDDPKQYTRNDDGIRQENDFPREGQPIPAGEKHTYPHRGREQAAS</sequence>
<proteinExistence type="predicted"/>
<comment type="caution">
    <text evidence="3">The sequence shown here is derived from an EMBL/GenBank/DDBJ whole genome shotgun (WGS) entry which is preliminary data.</text>
</comment>
<feature type="region of interest" description="Disordered" evidence="1">
    <location>
        <begin position="1"/>
        <end position="23"/>
    </location>
</feature>
<dbReference type="AlphaFoldDB" id="A0A4R5KCY1"/>
<feature type="compositionally biased region" description="Basic and acidic residues" evidence="1">
    <location>
        <begin position="145"/>
        <end position="168"/>
    </location>
</feature>
<dbReference type="OrthoDB" id="4229919at2"/>
<evidence type="ECO:0000313" key="4">
    <source>
        <dbReference type="Proteomes" id="UP000295511"/>
    </source>
</evidence>
<feature type="transmembrane region" description="Helical" evidence="2">
    <location>
        <begin position="74"/>
        <end position="91"/>
    </location>
</feature>
<feature type="compositionally biased region" description="Basic and acidic residues" evidence="1">
    <location>
        <begin position="176"/>
        <end position="191"/>
    </location>
</feature>
<reference evidence="3 4" key="1">
    <citation type="submission" date="2019-03" db="EMBL/GenBank/DDBJ databases">
        <title>Whole genome sequence of Arthrobacter sp JH1-1.</title>
        <authorList>
            <person name="Trinh H.N."/>
        </authorList>
    </citation>
    <scope>NUCLEOTIDE SEQUENCE [LARGE SCALE GENOMIC DNA]</scope>
    <source>
        <strain evidence="3 4">JH1-1</strain>
    </source>
</reference>